<name>D5ACP0_PICSI</name>
<protein>
    <submittedName>
        <fullName evidence="3">Uncharacterized protein</fullName>
    </submittedName>
</protein>
<feature type="compositionally biased region" description="Polar residues" evidence="1">
    <location>
        <begin position="238"/>
        <end position="247"/>
    </location>
</feature>
<evidence type="ECO:0000256" key="1">
    <source>
        <dbReference type="SAM" id="MobiDB-lite"/>
    </source>
</evidence>
<accession>D5ACP0</accession>
<dbReference type="EMBL" id="BT124028">
    <property type="protein sequence ID" value="ADE77309.1"/>
    <property type="molecule type" value="mRNA"/>
</dbReference>
<keyword evidence="2" id="KW-0472">Membrane</keyword>
<reference evidence="3" key="1">
    <citation type="submission" date="2010-04" db="EMBL/GenBank/DDBJ databases">
        <authorList>
            <person name="Reid K.E."/>
            <person name="Liao N."/>
            <person name="Chan S."/>
            <person name="Docking R."/>
            <person name="Taylor G."/>
            <person name="Moore R."/>
            <person name="Mayo M."/>
            <person name="Munro S."/>
            <person name="King J."/>
            <person name="Yanchuk A."/>
            <person name="Holt R."/>
            <person name="Jones S."/>
            <person name="Marra M."/>
            <person name="Ritland C.E."/>
            <person name="Ritland K."/>
            <person name="Bohlmann J."/>
        </authorList>
    </citation>
    <scope>NUCLEOTIDE SEQUENCE</scope>
    <source>
        <tissue evidence="3">Bud</tissue>
    </source>
</reference>
<dbReference type="AlphaFoldDB" id="D5ACP0"/>
<feature type="transmembrane region" description="Helical" evidence="2">
    <location>
        <begin position="6"/>
        <end position="31"/>
    </location>
</feature>
<dbReference type="PANTHER" id="PTHR34054:SF2">
    <property type="entry name" value="EXPRESSED PROTEIN"/>
    <property type="match status" value="1"/>
</dbReference>
<keyword evidence="2" id="KW-0812">Transmembrane</keyword>
<dbReference type="InterPro" id="IPR045884">
    <property type="entry name" value="At5g59350-like"/>
</dbReference>
<evidence type="ECO:0000313" key="3">
    <source>
        <dbReference type="EMBL" id="ADE77309.1"/>
    </source>
</evidence>
<evidence type="ECO:0000256" key="2">
    <source>
        <dbReference type="SAM" id="Phobius"/>
    </source>
</evidence>
<keyword evidence="2" id="KW-1133">Transmembrane helix</keyword>
<proteinExistence type="evidence at transcript level"/>
<feature type="compositionally biased region" description="Low complexity" evidence="1">
    <location>
        <begin position="227"/>
        <end position="237"/>
    </location>
</feature>
<sequence length="328" mass="36061">MAALGGLAIGLSIVLGGFVLVLLAELYYLFYWKCRSSRTRRITNVVTKSTEGGPFKFTRKGLVGSLCSQSIREASDPDISATLAPISPGVIGSNDSLYMQGVLGGPRVLFTIKEETKEDMEYEESVGEHKIMFSDSEQRLSNSHCPSLSKSPSKNNIRERCYHQLQKQWRDLYSIGLLPQQQKMQESRCYWKPSSPSPQPMNLSDLLSQPFSFSSSPPLVPGRFVSLSSPRSSPWRSNHTLSASARNESLKPYRKRQSFFAITSNPIYDTDKMPSLPTLLGTAVSPPCGLDTPPLTPMSAPLPADSIPLSTSAMSRVSFLTNPAVNSD</sequence>
<feature type="region of interest" description="Disordered" evidence="1">
    <location>
        <begin position="227"/>
        <end position="248"/>
    </location>
</feature>
<organism evidence="3">
    <name type="scientific">Picea sitchensis</name>
    <name type="common">Sitka spruce</name>
    <name type="synonym">Pinus sitchensis</name>
    <dbReference type="NCBI Taxonomy" id="3332"/>
    <lineage>
        <taxon>Eukaryota</taxon>
        <taxon>Viridiplantae</taxon>
        <taxon>Streptophyta</taxon>
        <taxon>Embryophyta</taxon>
        <taxon>Tracheophyta</taxon>
        <taxon>Spermatophyta</taxon>
        <taxon>Pinopsida</taxon>
        <taxon>Pinidae</taxon>
        <taxon>Conifers I</taxon>
        <taxon>Pinales</taxon>
        <taxon>Pinaceae</taxon>
        <taxon>Picea</taxon>
    </lineage>
</organism>
<dbReference type="OMA" id="IRERCYH"/>
<dbReference type="PANTHER" id="PTHR34054">
    <property type="entry name" value="EXPRESSED PROTEIN"/>
    <property type="match status" value="1"/>
</dbReference>